<evidence type="ECO:0000256" key="2">
    <source>
        <dbReference type="ARBA" id="ARBA00022771"/>
    </source>
</evidence>
<dbReference type="AlphaFoldDB" id="A0A1V6PAS4"/>
<evidence type="ECO:0000313" key="10">
    <source>
        <dbReference type="EMBL" id="OQD73762.1"/>
    </source>
</evidence>
<dbReference type="EMBL" id="MDYN01000200">
    <property type="protein sequence ID" value="OQD73754.1"/>
    <property type="molecule type" value="Genomic_DNA"/>
</dbReference>
<evidence type="ECO:0000256" key="4">
    <source>
        <dbReference type="ARBA" id="ARBA00023098"/>
    </source>
</evidence>
<dbReference type="GO" id="GO:0016042">
    <property type="term" value="P:lipid catabolic process"/>
    <property type="evidence" value="ECO:0007669"/>
    <property type="project" value="UniProtKB-UniRule"/>
</dbReference>
<dbReference type="GO" id="GO:0008270">
    <property type="term" value="F:zinc ion binding"/>
    <property type="evidence" value="ECO:0007669"/>
    <property type="project" value="UniProtKB-KW"/>
</dbReference>
<protein>
    <recommendedName>
        <fullName evidence="12">RING-type domain-containing protein</fullName>
    </recommendedName>
</protein>
<gene>
    <name evidence="10" type="ORF">PENANT_c198G11730</name>
    <name evidence="9" type="ORF">PENANT_c200G05502</name>
</gene>
<evidence type="ECO:0000259" key="8">
    <source>
        <dbReference type="PROSITE" id="PS51635"/>
    </source>
</evidence>
<reference evidence="10" key="1">
    <citation type="submission" date="2016-08" db="EMBL/GenBank/DDBJ databases">
        <title>Uncovering the secondary metabolism of Penicillium species provides insights into the evolution of 6-MSA pathways.</title>
        <authorList>
            <person name="Nielsen J.C."/>
            <person name="Nielsen J."/>
        </authorList>
    </citation>
    <scope>NUCLEOTIDE SEQUENCE [LARGE SCALE GENOMIC DNA]</scope>
    <source>
        <strain evidence="10">IBT 31811</strain>
    </source>
</reference>
<feature type="active site" description="Nucleophile" evidence="6">
    <location>
        <position position="509"/>
    </location>
</feature>
<organism evidence="10 11">
    <name type="scientific">Penicillium antarcticum</name>
    <dbReference type="NCBI Taxonomy" id="416450"/>
    <lineage>
        <taxon>Eukaryota</taxon>
        <taxon>Fungi</taxon>
        <taxon>Dikarya</taxon>
        <taxon>Ascomycota</taxon>
        <taxon>Pezizomycotina</taxon>
        <taxon>Eurotiomycetes</taxon>
        <taxon>Eurotiomycetidae</taxon>
        <taxon>Eurotiales</taxon>
        <taxon>Aspergillaceae</taxon>
        <taxon>Penicillium</taxon>
    </lineage>
</organism>
<evidence type="ECO:0000259" key="7">
    <source>
        <dbReference type="PROSITE" id="PS50089"/>
    </source>
</evidence>
<reference evidence="11" key="2">
    <citation type="journal article" date="2017" name="Nat. Microbiol.">
        <title>Global analysis of biosynthetic gene clusters reveals vast potential of secondary metabolite production in Penicillium species.</title>
        <authorList>
            <person name="Nielsen J.C."/>
            <person name="Grijseels S."/>
            <person name="Prigent S."/>
            <person name="Ji B."/>
            <person name="Dainat J."/>
            <person name="Nielsen K.F."/>
            <person name="Frisvad J.C."/>
            <person name="Workman M."/>
            <person name="Nielsen J."/>
        </authorList>
    </citation>
    <scope>NUCLEOTIDE SEQUENCE [LARGE SCALE GENOMIC DNA]</scope>
    <source>
        <strain evidence="11">IBT 31811</strain>
    </source>
</reference>
<evidence type="ECO:0000313" key="9">
    <source>
        <dbReference type="EMBL" id="OQD73754.1"/>
    </source>
</evidence>
<keyword evidence="2 5" id="KW-0863">Zinc-finger</keyword>
<name>A0A1V6PAS4_9EURO</name>
<proteinExistence type="predicted"/>
<dbReference type="Proteomes" id="UP000191672">
    <property type="component" value="Unassembled WGS sequence"/>
</dbReference>
<keyword evidence="4 6" id="KW-0443">Lipid metabolism</keyword>
<evidence type="ECO:0000313" key="11">
    <source>
        <dbReference type="Proteomes" id="UP000191672"/>
    </source>
</evidence>
<evidence type="ECO:0000256" key="1">
    <source>
        <dbReference type="ARBA" id="ARBA00022723"/>
    </source>
</evidence>
<dbReference type="InterPro" id="IPR001841">
    <property type="entry name" value="Znf_RING"/>
</dbReference>
<dbReference type="CDD" id="cd07199">
    <property type="entry name" value="Pat17_PNPLA8_PNPLA9_like"/>
    <property type="match status" value="1"/>
</dbReference>
<dbReference type="GO" id="GO:0047499">
    <property type="term" value="F:calcium-independent phospholipase A2 activity"/>
    <property type="evidence" value="ECO:0007669"/>
    <property type="project" value="TreeGrafter"/>
</dbReference>
<dbReference type="PANTHER" id="PTHR24185">
    <property type="entry name" value="CALCIUM-INDEPENDENT PHOSPHOLIPASE A2-GAMMA"/>
    <property type="match status" value="1"/>
</dbReference>
<keyword evidence="1" id="KW-0479">Metal-binding</keyword>
<dbReference type="GO" id="GO:0016020">
    <property type="term" value="C:membrane"/>
    <property type="evidence" value="ECO:0007669"/>
    <property type="project" value="TreeGrafter"/>
</dbReference>
<dbReference type="PROSITE" id="PS51635">
    <property type="entry name" value="PNPLA"/>
    <property type="match status" value="1"/>
</dbReference>
<dbReference type="Pfam" id="PF01734">
    <property type="entry name" value="Patatin"/>
    <property type="match status" value="1"/>
</dbReference>
<comment type="caution">
    <text evidence="6">Lacks conserved residue(s) required for the propagation of feature annotation.</text>
</comment>
<dbReference type="GO" id="GO:0046486">
    <property type="term" value="P:glycerolipid metabolic process"/>
    <property type="evidence" value="ECO:0007669"/>
    <property type="project" value="UniProtKB-ARBA"/>
</dbReference>
<keyword evidence="6" id="KW-0442">Lipid degradation</keyword>
<dbReference type="EMBL" id="MDYN01000198">
    <property type="protein sequence ID" value="OQD73762.1"/>
    <property type="molecule type" value="Genomic_DNA"/>
</dbReference>
<dbReference type="SUPFAM" id="SSF52151">
    <property type="entry name" value="FabD/lysophospholipase-like"/>
    <property type="match status" value="1"/>
</dbReference>
<keyword evidence="3" id="KW-0862">Zinc</keyword>
<feature type="short sequence motif" description="GXGXXG" evidence="6">
    <location>
        <begin position="479"/>
        <end position="484"/>
    </location>
</feature>
<dbReference type="Gene3D" id="3.40.1090.10">
    <property type="entry name" value="Cytosolic phospholipase A2 catalytic domain"/>
    <property type="match status" value="1"/>
</dbReference>
<feature type="domain" description="RING-type" evidence="7">
    <location>
        <begin position="410"/>
        <end position="455"/>
    </location>
</feature>
<feature type="active site" description="Proton acceptor" evidence="6">
    <location>
        <position position="659"/>
    </location>
</feature>
<dbReference type="InterPro" id="IPR016035">
    <property type="entry name" value="Acyl_Trfase/lysoPLipase"/>
</dbReference>
<dbReference type="PROSITE" id="PS50089">
    <property type="entry name" value="ZF_RING_2"/>
    <property type="match status" value="1"/>
</dbReference>
<evidence type="ECO:0008006" key="12">
    <source>
        <dbReference type="Google" id="ProtNLM"/>
    </source>
</evidence>
<dbReference type="InterPro" id="IPR017907">
    <property type="entry name" value="Znf_RING_CS"/>
</dbReference>
<dbReference type="InterPro" id="IPR002641">
    <property type="entry name" value="PNPLA_dom"/>
</dbReference>
<dbReference type="STRING" id="416450.A0A1V6PAS4"/>
<dbReference type="PANTHER" id="PTHR24185:SF8">
    <property type="entry name" value="PNPLA DOMAIN-CONTAINING PROTEIN"/>
    <property type="match status" value="1"/>
</dbReference>
<feature type="short sequence motif" description="DGA/G" evidence="6">
    <location>
        <begin position="659"/>
        <end position="661"/>
    </location>
</feature>
<keyword evidence="11" id="KW-1185">Reference proteome</keyword>
<evidence type="ECO:0000256" key="3">
    <source>
        <dbReference type="ARBA" id="ARBA00022833"/>
    </source>
</evidence>
<accession>A0A1V6PAS4</accession>
<sequence>MAAWLDLVSESTGWTLVDTGRMKELVQGMSHPHTQFPSVVYFAGNGSRIKALRALFPHNNITRRGPAGLVRLHLSTGTANTQNPILLAESSLSNVSGLGESSLRRWSSDNVQRYRILQGGTRRVLDIQQQVISQMLLPWTNVFCLFVDTQSDIRDACQLLKRPRQTVTIGSQSIPDLMRTVVILTGAQNHGIEDLSKASHELHATDRLSKDVTVLDLRDRHELSPTAAFEPLRRLILNEIQDIRGEQSRQGLSFSAIHLSTLWTRTLRLELGTSKASVLDCLQVARENHRLNNISTECLVEFIKQATSYIHAKDGVHAFIASALLMNAYPPGMHGFDPDLVFNSLYRRGCLEGWRILEDDDEHQHCNAVFEHFTQYFRSMSPTRSSAAIRKDILRSYYLQWNGLSSTTTCFYCLCRPPEHMLACRHAICDTCVVVFGTPSKCAEYHFDIIKCPLCYKPSPLTFRQLPPTKRPLVLSLDGGGVRGIIQLGLLRTSVGALNEIDLILNGTSAEDGFRKFPAFARKVFQLASAPSQKFSVSSCAKWIKCLIGFFADGQYDGDNLENTLKEAINPMRRMFDVSTTLSAGSRLAIITSRISDGKACVLANYRGIGQRAIDSAYEFLKPEDESQNPFLWEVARCSVAAPWFFQTKSLPGFGPLQDGGVRANNPLAIALKESAIIWPSHGTHDLVVSVGTGLSSSEAKAQDAPMGSILKDGAVPRIIRAAMSSPSMDGEQGFYEALNYVPDRMRAHIFRLNHALPWPLPRLDDVGRLEDLSELSYSVPDEL</sequence>
<comment type="caution">
    <text evidence="10">The sequence shown here is derived from an EMBL/GenBank/DDBJ whole genome shotgun (WGS) entry which is preliminary data.</text>
</comment>
<evidence type="ECO:0000256" key="6">
    <source>
        <dbReference type="PROSITE-ProRule" id="PRU01161"/>
    </source>
</evidence>
<keyword evidence="6" id="KW-0378">Hydrolase</keyword>
<dbReference type="PROSITE" id="PS00518">
    <property type="entry name" value="ZF_RING_1"/>
    <property type="match status" value="1"/>
</dbReference>
<dbReference type="GO" id="GO:0019369">
    <property type="term" value="P:arachidonate metabolic process"/>
    <property type="evidence" value="ECO:0007669"/>
    <property type="project" value="TreeGrafter"/>
</dbReference>
<evidence type="ECO:0000256" key="5">
    <source>
        <dbReference type="PROSITE-ProRule" id="PRU00175"/>
    </source>
</evidence>
<feature type="non-terminal residue" evidence="10">
    <location>
        <position position="784"/>
    </location>
</feature>
<feature type="domain" description="PNPLA" evidence="8">
    <location>
        <begin position="475"/>
        <end position="672"/>
    </location>
</feature>